<dbReference type="Proteomes" id="UP000063789">
    <property type="component" value="Chromosome"/>
</dbReference>
<dbReference type="GO" id="GO:0016646">
    <property type="term" value="F:oxidoreductase activity, acting on the CH-NH group of donors, NAD or NADP as acceptor"/>
    <property type="evidence" value="ECO:0007669"/>
    <property type="project" value="TreeGrafter"/>
</dbReference>
<name>A0A0N7FU31_9ACTN</name>
<dbReference type="SUPFAM" id="SSF51735">
    <property type="entry name" value="NAD(P)-binding Rossmann-fold domains"/>
    <property type="match status" value="1"/>
</dbReference>
<dbReference type="STRING" id="1136941.ACH46_00245"/>
<dbReference type="InterPro" id="IPR036291">
    <property type="entry name" value="NAD(P)-bd_dom_sf"/>
</dbReference>
<dbReference type="OrthoDB" id="3763081at2"/>
<sequence>MTRILILGATGRTGAAILAHLPAGIEATAALRDPADTTRLAKTAASLTSTVVNIAENASLTQAMHGIDVVMNAIRLREDIAPTELVAVHDRLIEASTKANGAPARIVTVGGAGALRLPGDRRFWQDPRFPEPTLPRGRAHAMLRDHLEAGNAGSEWAYLIPPPVYEPEGPTTARWERVSPSTDETAFTRQAISYADFGAAVAETSTKDDTRTQLIAWPSELTEKHPMSG</sequence>
<feature type="domain" description="NAD(P)-binding" evidence="1">
    <location>
        <begin position="8"/>
        <end position="203"/>
    </location>
</feature>
<dbReference type="Pfam" id="PF13460">
    <property type="entry name" value="NAD_binding_10"/>
    <property type="match status" value="1"/>
</dbReference>
<dbReference type="InterPro" id="IPR016040">
    <property type="entry name" value="NAD(P)-bd_dom"/>
</dbReference>
<reference evidence="2 3" key="2">
    <citation type="journal article" date="2017" name="Int. J. Syst. Evol. Microbiol.">
        <title>Gordonia phthalatica sp. nov., a di-n-butyl phthalate-degrading bacterium isolated from activated sludge.</title>
        <authorList>
            <person name="Jin D."/>
            <person name="Kong X."/>
            <person name="Jia M."/>
            <person name="Yu X."/>
            <person name="Wang X."/>
            <person name="Zhuang X."/>
            <person name="Deng Y."/>
            <person name="Bai Z."/>
        </authorList>
    </citation>
    <scope>NUCLEOTIDE SEQUENCE [LARGE SCALE GENOMIC DNA]</scope>
    <source>
        <strain evidence="2 3">QH-11</strain>
    </source>
</reference>
<dbReference type="EMBL" id="CP011853">
    <property type="protein sequence ID" value="ALG83223.1"/>
    <property type="molecule type" value="Genomic_DNA"/>
</dbReference>
<dbReference type="RefSeq" id="WP_024476688.1">
    <property type="nucleotide sequence ID" value="NZ_CP011853.1"/>
</dbReference>
<evidence type="ECO:0000313" key="2">
    <source>
        <dbReference type="EMBL" id="ALG83223.1"/>
    </source>
</evidence>
<dbReference type="PATRIC" id="fig|1136941.3.peg.49"/>
<organism evidence="2 3">
    <name type="scientific">Gordonia phthalatica</name>
    <dbReference type="NCBI Taxonomy" id="1136941"/>
    <lineage>
        <taxon>Bacteria</taxon>
        <taxon>Bacillati</taxon>
        <taxon>Actinomycetota</taxon>
        <taxon>Actinomycetes</taxon>
        <taxon>Mycobacteriales</taxon>
        <taxon>Gordoniaceae</taxon>
        <taxon>Gordonia</taxon>
    </lineage>
</organism>
<proteinExistence type="predicted"/>
<keyword evidence="3" id="KW-1185">Reference proteome</keyword>
<reference evidence="3" key="1">
    <citation type="submission" date="2015-06" db="EMBL/GenBank/DDBJ databases">
        <title>Complete genome sequence and metabolic analysis of phthalate degradation pathway in Gordonia sp. QH-11.</title>
        <authorList>
            <person name="Jin D."/>
            <person name="Kong X."/>
            <person name="Bai Z."/>
        </authorList>
    </citation>
    <scope>NUCLEOTIDE SEQUENCE [LARGE SCALE GENOMIC DNA]</scope>
    <source>
        <strain evidence="3">QH-11</strain>
    </source>
</reference>
<dbReference type="PANTHER" id="PTHR43355">
    <property type="entry name" value="FLAVIN REDUCTASE (NADPH)"/>
    <property type="match status" value="1"/>
</dbReference>
<dbReference type="AlphaFoldDB" id="A0A0N7FU31"/>
<protein>
    <recommendedName>
        <fullName evidence="1">NAD(P)-binding domain-containing protein</fullName>
    </recommendedName>
</protein>
<dbReference type="KEGG" id="goq:ACH46_00245"/>
<dbReference type="Gene3D" id="3.40.50.720">
    <property type="entry name" value="NAD(P)-binding Rossmann-like Domain"/>
    <property type="match status" value="1"/>
</dbReference>
<gene>
    <name evidence="2" type="ORF">ACH46_00245</name>
</gene>
<dbReference type="InterPro" id="IPR051606">
    <property type="entry name" value="Polyketide_Oxido-like"/>
</dbReference>
<accession>A0A0N7FU31</accession>
<evidence type="ECO:0000259" key="1">
    <source>
        <dbReference type="Pfam" id="PF13460"/>
    </source>
</evidence>
<dbReference type="PANTHER" id="PTHR43355:SF2">
    <property type="entry name" value="FLAVIN REDUCTASE (NADPH)"/>
    <property type="match status" value="1"/>
</dbReference>
<evidence type="ECO:0000313" key="3">
    <source>
        <dbReference type="Proteomes" id="UP000063789"/>
    </source>
</evidence>